<sequence length="199" mass="19670">MPRTKILAALGAALAAAALAVLPATAASAHDYLVSSTPTAGTTVTTSLPQVTLIFDDIVLDDGGHGALVQVTDASSKHYETGCATVQGRDVSVPVALGAAGTYRVTWQIVSADGHPVSNSIEFNYKGPAAGQGATGPLKKCGTTISAPAAEGTATVSKGTTASPLVIGIIATAGGLVLLAIVAVVIVVIRSGRKAAPTE</sequence>
<evidence type="ECO:0000256" key="3">
    <source>
        <dbReference type="ARBA" id="ARBA00022729"/>
    </source>
</evidence>
<dbReference type="RefSeq" id="WP_390228799.1">
    <property type="nucleotide sequence ID" value="NZ_JBHSCN010000005.1"/>
</dbReference>
<evidence type="ECO:0000313" key="9">
    <source>
        <dbReference type="Proteomes" id="UP001595900"/>
    </source>
</evidence>
<dbReference type="EMBL" id="JBHSCN010000005">
    <property type="protein sequence ID" value="MFC4243719.1"/>
    <property type="molecule type" value="Genomic_DNA"/>
</dbReference>
<evidence type="ECO:0000256" key="6">
    <source>
        <dbReference type="SAM" id="SignalP"/>
    </source>
</evidence>
<keyword evidence="5" id="KW-1133">Transmembrane helix</keyword>
<name>A0ABV8Q8R0_9MICO</name>
<dbReference type="InterPro" id="IPR014755">
    <property type="entry name" value="Cu-Rt/internalin_Ig-like"/>
</dbReference>
<dbReference type="Proteomes" id="UP001595900">
    <property type="component" value="Unassembled WGS sequence"/>
</dbReference>
<reference evidence="9" key="1">
    <citation type="journal article" date="2019" name="Int. J. Syst. Evol. Microbiol.">
        <title>The Global Catalogue of Microorganisms (GCM) 10K type strain sequencing project: providing services to taxonomists for standard genome sequencing and annotation.</title>
        <authorList>
            <consortium name="The Broad Institute Genomics Platform"/>
            <consortium name="The Broad Institute Genome Sequencing Center for Infectious Disease"/>
            <person name="Wu L."/>
            <person name="Ma J."/>
        </authorList>
    </citation>
    <scope>NUCLEOTIDE SEQUENCE [LARGE SCALE GENOMIC DNA]</scope>
    <source>
        <strain evidence="9">CGMCC 1.10363</strain>
    </source>
</reference>
<evidence type="ECO:0000313" key="8">
    <source>
        <dbReference type="EMBL" id="MFC4243719.1"/>
    </source>
</evidence>
<evidence type="ECO:0000256" key="1">
    <source>
        <dbReference type="ARBA" id="ARBA00004196"/>
    </source>
</evidence>
<evidence type="ECO:0000256" key="5">
    <source>
        <dbReference type="SAM" id="Phobius"/>
    </source>
</evidence>
<comment type="subcellular location">
    <subcellularLocation>
        <location evidence="1">Cell envelope</location>
    </subcellularLocation>
</comment>
<keyword evidence="2" id="KW-0479">Metal-binding</keyword>
<dbReference type="SUPFAM" id="SSF81296">
    <property type="entry name" value="E set domains"/>
    <property type="match status" value="1"/>
</dbReference>
<feature type="domain" description="CopC" evidence="7">
    <location>
        <begin position="30"/>
        <end position="124"/>
    </location>
</feature>
<evidence type="ECO:0000256" key="2">
    <source>
        <dbReference type="ARBA" id="ARBA00022723"/>
    </source>
</evidence>
<evidence type="ECO:0000259" key="7">
    <source>
        <dbReference type="Pfam" id="PF04234"/>
    </source>
</evidence>
<keyword evidence="4" id="KW-0186">Copper</keyword>
<feature type="chain" id="PRO_5045809662" evidence="6">
    <location>
        <begin position="27"/>
        <end position="199"/>
    </location>
</feature>
<dbReference type="InterPro" id="IPR007348">
    <property type="entry name" value="CopC_dom"/>
</dbReference>
<organism evidence="8 9">
    <name type="scientific">Gryllotalpicola reticulitermitis</name>
    <dbReference type="NCBI Taxonomy" id="1184153"/>
    <lineage>
        <taxon>Bacteria</taxon>
        <taxon>Bacillati</taxon>
        <taxon>Actinomycetota</taxon>
        <taxon>Actinomycetes</taxon>
        <taxon>Micrococcales</taxon>
        <taxon>Microbacteriaceae</taxon>
        <taxon>Gryllotalpicola</taxon>
    </lineage>
</organism>
<proteinExistence type="predicted"/>
<keyword evidence="5" id="KW-0812">Transmembrane</keyword>
<gene>
    <name evidence="8" type="ORF">ACFOYW_10065</name>
</gene>
<comment type="caution">
    <text evidence="8">The sequence shown here is derived from an EMBL/GenBank/DDBJ whole genome shotgun (WGS) entry which is preliminary data.</text>
</comment>
<keyword evidence="3 6" id="KW-0732">Signal</keyword>
<dbReference type="InterPro" id="IPR032694">
    <property type="entry name" value="CopC/D"/>
</dbReference>
<accession>A0ABV8Q8R0</accession>
<feature type="transmembrane region" description="Helical" evidence="5">
    <location>
        <begin position="165"/>
        <end position="189"/>
    </location>
</feature>
<evidence type="ECO:0000256" key="4">
    <source>
        <dbReference type="ARBA" id="ARBA00023008"/>
    </source>
</evidence>
<protein>
    <submittedName>
        <fullName evidence="8">Copper resistance protein CopC</fullName>
    </submittedName>
</protein>
<keyword evidence="9" id="KW-1185">Reference proteome</keyword>
<dbReference type="InterPro" id="IPR014756">
    <property type="entry name" value="Ig_E-set"/>
</dbReference>
<dbReference type="PANTHER" id="PTHR34820">
    <property type="entry name" value="INNER MEMBRANE PROTEIN YEBZ"/>
    <property type="match status" value="1"/>
</dbReference>
<dbReference type="Gene3D" id="2.60.40.1220">
    <property type="match status" value="1"/>
</dbReference>
<dbReference type="PANTHER" id="PTHR34820:SF4">
    <property type="entry name" value="INNER MEMBRANE PROTEIN YEBZ"/>
    <property type="match status" value="1"/>
</dbReference>
<keyword evidence="5" id="KW-0472">Membrane</keyword>
<feature type="signal peptide" evidence="6">
    <location>
        <begin position="1"/>
        <end position="26"/>
    </location>
</feature>
<dbReference type="Pfam" id="PF04234">
    <property type="entry name" value="CopC"/>
    <property type="match status" value="1"/>
</dbReference>